<reference evidence="3 5" key="1">
    <citation type="submission" date="2017-08" db="EMBL/GenBank/DDBJ databases">
        <title>Draft Genome Sequence of the Marine Bacterium Oceanimonas baumannii ATCC 700832.</title>
        <authorList>
            <person name="Mcclelland W.D."/>
            <person name="Brennan M.A."/>
            <person name="Trachtenberg A.M."/>
            <person name="Maclea K.S."/>
        </authorList>
    </citation>
    <scope>NUCLEOTIDE SEQUENCE [LARGE SCALE GENOMIC DNA]</scope>
    <source>
        <strain evidence="3 5">ATCC 700832</strain>
    </source>
</reference>
<evidence type="ECO:0000259" key="2">
    <source>
        <dbReference type="PROSITE" id="PS50006"/>
    </source>
</evidence>
<dbReference type="EMBL" id="NQJF01000021">
    <property type="protein sequence ID" value="OYD21100.1"/>
    <property type="molecule type" value="Genomic_DNA"/>
</dbReference>
<dbReference type="InterPro" id="IPR050923">
    <property type="entry name" value="Cell_Proc_Reg/RNA_Proc"/>
</dbReference>
<dbReference type="AlphaFoldDB" id="A0A235C8Y8"/>
<dbReference type="InterPro" id="IPR000253">
    <property type="entry name" value="FHA_dom"/>
</dbReference>
<dbReference type="SMART" id="SM00240">
    <property type="entry name" value="FHA"/>
    <property type="match status" value="1"/>
</dbReference>
<evidence type="ECO:0000313" key="5">
    <source>
        <dbReference type="Proteomes" id="UP000243640"/>
    </source>
</evidence>
<dbReference type="PROSITE" id="PS50006">
    <property type="entry name" value="FHA_DOMAIN"/>
    <property type="match status" value="1"/>
</dbReference>
<dbReference type="RefSeq" id="WP_094279778.1">
    <property type="nucleotide sequence ID" value="NZ_JBLWZI010000027.1"/>
</dbReference>
<dbReference type="InterPro" id="IPR046883">
    <property type="entry name" value="T6SS_FHA_C"/>
</dbReference>
<dbReference type="InterPro" id="IPR017735">
    <property type="entry name" value="T6SS_FHA"/>
</dbReference>
<dbReference type="Proteomes" id="UP000295058">
    <property type="component" value="Unassembled WGS sequence"/>
</dbReference>
<dbReference type="EMBL" id="SODO01000022">
    <property type="protein sequence ID" value="TDW54022.1"/>
    <property type="molecule type" value="Genomic_DNA"/>
</dbReference>
<dbReference type="Pfam" id="PF20232">
    <property type="entry name" value="T6SS_FHA_C"/>
    <property type="match status" value="1"/>
</dbReference>
<evidence type="ECO:0000256" key="1">
    <source>
        <dbReference type="SAM" id="MobiDB-lite"/>
    </source>
</evidence>
<sequence>MELTFTISGAPDYPHDLRSSHTFRQAGGTIGRNPRCDWSLPDDRRHLSGVHAEVTFEDGRFFLTDLSTNGTFVHPGHERLPANQPVPVVHGTAYVFGEYVLQARLSQDLAMYQDMAGQPRTDDNIIPDDDFLDLDPIKALGRQQHHSAMADDWQQGLPPQNDSAASLLDQPSLAESTEHMTDAVPPPVFTRPPEPEPAPASPPPQQAEPAAAPTPMADSEWQVLSKALGVELSEVPSEQRSELLRRLGAMVRLAVSGTMQGLRTRADIKNEMRLNMTVVQSEGNNPLKFCSDYQQAMELMLLHPRAGYLHGEQALRQGLQELQSHQVASLAATRAAINGVIEQLSPERLVYRFEQKISKPRFGKADGHYWRAYHQFHQSLSDDQEWRQSLFSRHYSATYEEQAQLLTTATSHFD</sequence>
<evidence type="ECO:0000313" key="3">
    <source>
        <dbReference type="EMBL" id="OYD21100.1"/>
    </source>
</evidence>
<dbReference type="SUPFAM" id="SSF49879">
    <property type="entry name" value="SMAD/FHA domain"/>
    <property type="match status" value="1"/>
</dbReference>
<feature type="region of interest" description="Disordered" evidence="1">
    <location>
        <begin position="142"/>
        <end position="217"/>
    </location>
</feature>
<protein>
    <submittedName>
        <fullName evidence="4">FHA domain protein</fullName>
    </submittedName>
</protein>
<dbReference type="NCBIfam" id="TIGR03354">
    <property type="entry name" value="VI_FHA"/>
    <property type="match status" value="1"/>
</dbReference>
<organism evidence="3 5">
    <name type="scientific">Oceanimonas baumannii</name>
    <dbReference type="NCBI Taxonomy" id="129578"/>
    <lineage>
        <taxon>Bacteria</taxon>
        <taxon>Pseudomonadati</taxon>
        <taxon>Pseudomonadota</taxon>
        <taxon>Gammaproteobacteria</taxon>
        <taxon>Aeromonadales</taxon>
        <taxon>Aeromonadaceae</taxon>
        <taxon>Oceanimonas</taxon>
    </lineage>
</organism>
<dbReference type="Proteomes" id="UP000243640">
    <property type="component" value="Unassembled WGS sequence"/>
</dbReference>
<comment type="caution">
    <text evidence="3">The sequence shown here is derived from an EMBL/GenBank/DDBJ whole genome shotgun (WGS) entry which is preliminary data.</text>
</comment>
<dbReference type="Pfam" id="PF00498">
    <property type="entry name" value="FHA"/>
    <property type="match status" value="1"/>
</dbReference>
<evidence type="ECO:0000313" key="6">
    <source>
        <dbReference type="Proteomes" id="UP000295058"/>
    </source>
</evidence>
<feature type="compositionally biased region" description="Pro residues" evidence="1">
    <location>
        <begin position="184"/>
        <end position="206"/>
    </location>
</feature>
<keyword evidence="6" id="KW-1185">Reference proteome</keyword>
<dbReference type="CDD" id="cd00060">
    <property type="entry name" value="FHA"/>
    <property type="match status" value="1"/>
</dbReference>
<dbReference type="PANTHER" id="PTHR23308">
    <property type="entry name" value="NUCLEAR INHIBITOR OF PROTEIN PHOSPHATASE-1"/>
    <property type="match status" value="1"/>
</dbReference>
<evidence type="ECO:0000313" key="4">
    <source>
        <dbReference type="EMBL" id="TDW54022.1"/>
    </source>
</evidence>
<reference evidence="4 6" key="2">
    <citation type="submission" date="2019-03" db="EMBL/GenBank/DDBJ databases">
        <title>Genomic Encyclopedia of Archaeal and Bacterial Type Strains, Phase II (KMG-II): from individual species to whole genera.</title>
        <authorList>
            <person name="Goeker M."/>
        </authorList>
    </citation>
    <scope>NUCLEOTIDE SEQUENCE [LARGE SCALE GENOMIC DNA]</scope>
    <source>
        <strain evidence="4 6">DSM 15594</strain>
    </source>
</reference>
<name>A0A235C8Y8_9GAMM</name>
<proteinExistence type="predicted"/>
<dbReference type="InterPro" id="IPR008984">
    <property type="entry name" value="SMAD_FHA_dom_sf"/>
</dbReference>
<feature type="domain" description="FHA" evidence="2">
    <location>
        <begin position="28"/>
        <end position="74"/>
    </location>
</feature>
<gene>
    <name evidence="3" type="ORF">B6S09_17520</name>
    <name evidence="4" type="ORF">LY04_03517</name>
</gene>
<dbReference type="Gene3D" id="2.60.200.20">
    <property type="match status" value="1"/>
</dbReference>
<dbReference type="OrthoDB" id="273564at2"/>
<accession>A0A235C8Y8</accession>